<dbReference type="InterPro" id="IPR003715">
    <property type="entry name" value="Poly_export_N"/>
</dbReference>
<dbReference type="RefSeq" id="WP_161086872.1">
    <property type="nucleotide sequence ID" value="NZ_WWCX01000096.1"/>
</dbReference>
<dbReference type="InterPro" id="IPR054765">
    <property type="entry name" value="SLBB_dom"/>
</dbReference>
<comment type="subcellular location">
    <subcellularLocation>
        <location evidence="1">Cell outer membrane</location>
        <topology evidence="1">Multi-pass membrane protein</topology>
    </subcellularLocation>
</comment>
<dbReference type="GO" id="GO:0009279">
    <property type="term" value="C:cell outer membrane"/>
    <property type="evidence" value="ECO:0007669"/>
    <property type="project" value="UniProtKB-SubCell"/>
</dbReference>
<keyword evidence="14" id="KW-0449">Lipoprotein</keyword>
<dbReference type="InterPro" id="IPR049712">
    <property type="entry name" value="Poly_export"/>
</dbReference>
<dbReference type="PANTHER" id="PTHR33619">
    <property type="entry name" value="POLYSACCHARIDE EXPORT PROTEIN GFCE-RELATED"/>
    <property type="match status" value="1"/>
</dbReference>
<keyword evidence="6" id="KW-0812">Transmembrane</keyword>
<organism evidence="19 20">
    <name type="scientific">Duganella vulcania</name>
    <dbReference type="NCBI Taxonomy" id="2692166"/>
    <lineage>
        <taxon>Bacteria</taxon>
        <taxon>Pseudomonadati</taxon>
        <taxon>Pseudomonadota</taxon>
        <taxon>Betaproteobacteria</taxon>
        <taxon>Burkholderiales</taxon>
        <taxon>Oxalobacteraceae</taxon>
        <taxon>Telluria group</taxon>
        <taxon>Duganella</taxon>
    </lineage>
</organism>
<dbReference type="Proteomes" id="UP000447355">
    <property type="component" value="Unassembled WGS sequence"/>
</dbReference>
<dbReference type="Pfam" id="PF02563">
    <property type="entry name" value="Poly_export"/>
    <property type="match status" value="1"/>
</dbReference>
<dbReference type="InterPro" id="IPR017478">
    <property type="entry name" value="Polysacc_export_EpsE"/>
</dbReference>
<dbReference type="NCBIfam" id="TIGR03028">
    <property type="entry name" value="EpsE"/>
    <property type="match status" value="1"/>
</dbReference>
<keyword evidence="7 15" id="KW-0732">Signal</keyword>
<evidence type="ECO:0000313" key="19">
    <source>
        <dbReference type="EMBL" id="MYM98011.1"/>
    </source>
</evidence>
<accession>A0A845GVD5</accession>
<evidence type="ECO:0000256" key="15">
    <source>
        <dbReference type="SAM" id="SignalP"/>
    </source>
</evidence>
<dbReference type="GO" id="GO:0015288">
    <property type="term" value="F:porin activity"/>
    <property type="evidence" value="ECO:0007669"/>
    <property type="project" value="UniProtKB-KW"/>
</dbReference>
<dbReference type="AlphaFoldDB" id="A0A845GVD5"/>
<evidence type="ECO:0000256" key="2">
    <source>
        <dbReference type="ARBA" id="ARBA00009450"/>
    </source>
</evidence>
<evidence type="ECO:0000256" key="1">
    <source>
        <dbReference type="ARBA" id="ARBA00004571"/>
    </source>
</evidence>
<gene>
    <name evidence="19" type="primary">epsE</name>
    <name evidence="19" type="ORF">GTP90_29610</name>
</gene>
<evidence type="ECO:0000256" key="5">
    <source>
        <dbReference type="ARBA" id="ARBA00022597"/>
    </source>
</evidence>
<keyword evidence="4" id="KW-1134">Transmembrane beta strand</keyword>
<keyword evidence="8" id="KW-0625">Polysaccharide transport</keyword>
<evidence type="ECO:0000256" key="3">
    <source>
        <dbReference type="ARBA" id="ARBA00022448"/>
    </source>
</evidence>
<dbReference type="Pfam" id="PF22461">
    <property type="entry name" value="SLBB_2"/>
    <property type="match status" value="1"/>
</dbReference>
<reference evidence="19" key="1">
    <citation type="submission" date="2019-12" db="EMBL/GenBank/DDBJ databases">
        <title>Novel species isolated from a subtropical stream in China.</title>
        <authorList>
            <person name="Lu H."/>
        </authorList>
    </citation>
    <scope>NUCLEOTIDE SEQUENCE [LARGE SCALE GENOMIC DNA]</scope>
    <source>
        <strain evidence="19">FT81W</strain>
    </source>
</reference>
<feature type="domain" description="Soluble ligand binding" evidence="17">
    <location>
        <begin position="189"/>
        <end position="242"/>
    </location>
</feature>
<evidence type="ECO:0000256" key="14">
    <source>
        <dbReference type="ARBA" id="ARBA00023288"/>
    </source>
</evidence>
<evidence type="ECO:0000256" key="4">
    <source>
        <dbReference type="ARBA" id="ARBA00022452"/>
    </source>
</evidence>
<feature type="domain" description="Polysaccharide export protein N-terminal" evidence="16">
    <location>
        <begin position="24"/>
        <end position="97"/>
    </location>
</feature>
<dbReference type="Gene3D" id="3.10.560.10">
    <property type="entry name" value="Outer membrane lipoprotein wza domain like"/>
    <property type="match status" value="2"/>
</dbReference>
<evidence type="ECO:0000256" key="13">
    <source>
        <dbReference type="ARBA" id="ARBA00023237"/>
    </source>
</evidence>
<evidence type="ECO:0000256" key="12">
    <source>
        <dbReference type="ARBA" id="ARBA00023139"/>
    </source>
</evidence>
<name>A0A845GVD5_9BURK</name>
<dbReference type="GO" id="GO:0046930">
    <property type="term" value="C:pore complex"/>
    <property type="evidence" value="ECO:0007669"/>
    <property type="project" value="UniProtKB-KW"/>
</dbReference>
<protein>
    <submittedName>
        <fullName evidence="19">Polysaccharide export protein EpsE</fullName>
    </submittedName>
</protein>
<feature type="chain" id="PRO_5033016991" evidence="15">
    <location>
        <begin position="24"/>
        <end position="263"/>
    </location>
</feature>
<evidence type="ECO:0000313" key="20">
    <source>
        <dbReference type="Proteomes" id="UP000447355"/>
    </source>
</evidence>
<dbReference type="GO" id="GO:0006811">
    <property type="term" value="P:monoatomic ion transport"/>
    <property type="evidence" value="ECO:0007669"/>
    <property type="project" value="UniProtKB-KW"/>
</dbReference>
<evidence type="ECO:0000259" key="18">
    <source>
        <dbReference type="Pfam" id="PF22461"/>
    </source>
</evidence>
<keyword evidence="12" id="KW-0564">Palmitate</keyword>
<evidence type="ECO:0000256" key="9">
    <source>
        <dbReference type="ARBA" id="ARBA00023065"/>
    </source>
</evidence>
<evidence type="ECO:0000256" key="10">
    <source>
        <dbReference type="ARBA" id="ARBA00023114"/>
    </source>
</evidence>
<evidence type="ECO:0000256" key="8">
    <source>
        <dbReference type="ARBA" id="ARBA00023047"/>
    </source>
</evidence>
<keyword evidence="13" id="KW-0998">Cell outer membrane</keyword>
<feature type="domain" description="SLBB" evidence="18">
    <location>
        <begin position="103"/>
        <end position="183"/>
    </location>
</feature>
<dbReference type="EMBL" id="WWCX01000096">
    <property type="protein sequence ID" value="MYM98011.1"/>
    <property type="molecule type" value="Genomic_DNA"/>
</dbReference>
<keyword evidence="9" id="KW-0406">Ion transport</keyword>
<dbReference type="Pfam" id="PF10531">
    <property type="entry name" value="SLBB"/>
    <property type="match status" value="1"/>
</dbReference>
<evidence type="ECO:0000259" key="17">
    <source>
        <dbReference type="Pfam" id="PF10531"/>
    </source>
</evidence>
<keyword evidence="11" id="KW-0472">Membrane</keyword>
<evidence type="ECO:0000256" key="11">
    <source>
        <dbReference type="ARBA" id="ARBA00023136"/>
    </source>
</evidence>
<keyword evidence="5" id="KW-0762">Sugar transport</keyword>
<feature type="signal peptide" evidence="15">
    <location>
        <begin position="1"/>
        <end position="23"/>
    </location>
</feature>
<dbReference type="InterPro" id="IPR019554">
    <property type="entry name" value="Soluble_ligand-bd"/>
</dbReference>
<evidence type="ECO:0000259" key="16">
    <source>
        <dbReference type="Pfam" id="PF02563"/>
    </source>
</evidence>
<keyword evidence="10" id="KW-0626">Porin</keyword>
<keyword evidence="3" id="KW-0813">Transport</keyword>
<sequence>MKRLIGWAMGLLLALGMGNGAMAADMLLGPGDAIKVSVYGSPDLALETRVSESGAITFPLIGEVALGGLSVSSAEKKIAGLLESGGFVRKAQVNLVVTSIQSQQVSVLGQVFRPGRYPLEGKRSLVDMLAVAGGVSADGGDTLTLIRKRNGKVSKDVVDLVEMLRSGDLERDVEMAANDIIYVERAPRFYIYGEVQRPGTFRLERAMTVVQALSTGGGLTPRGTERGMVIKRRDAQGVVQVINAKQDDLLKADDVVYVKESLF</sequence>
<dbReference type="GO" id="GO:0015159">
    <property type="term" value="F:polysaccharide transmembrane transporter activity"/>
    <property type="evidence" value="ECO:0007669"/>
    <property type="project" value="InterPro"/>
</dbReference>
<evidence type="ECO:0000256" key="7">
    <source>
        <dbReference type="ARBA" id="ARBA00022729"/>
    </source>
</evidence>
<comment type="similarity">
    <text evidence="2">Belongs to the BexD/CtrA/VexA family.</text>
</comment>
<dbReference type="PANTHER" id="PTHR33619:SF3">
    <property type="entry name" value="POLYSACCHARIDE EXPORT PROTEIN GFCE-RELATED"/>
    <property type="match status" value="1"/>
</dbReference>
<proteinExistence type="inferred from homology"/>
<comment type="caution">
    <text evidence="19">The sequence shown here is derived from an EMBL/GenBank/DDBJ whole genome shotgun (WGS) entry which is preliminary data.</text>
</comment>
<evidence type="ECO:0000256" key="6">
    <source>
        <dbReference type="ARBA" id="ARBA00022692"/>
    </source>
</evidence>